<evidence type="ECO:0000313" key="2">
    <source>
        <dbReference type="Proteomes" id="UP001446871"/>
    </source>
</evidence>
<protein>
    <submittedName>
        <fullName evidence="1">Uncharacterized protein</fullName>
    </submittedName>
</protein>
<gene>
    <name evidence="1" type="ORF">PG996_007142</name>
</gene>
<evidence type="ECO:0000313" key="1">
    <source>
        <dbReference type="EMBL" id="KAK8068030.1"/>
    </source>
</evidence>
<dbReference type="EMBL" id="JAQQWM010000004">
    <property type="protein sequence ID" value="KAK8068030.1"/>
    <property type="molecule type" value="Genomic_DNA"/>
</dbReference>
<accession>A0ABR1VCQ7</accession>
<keyword evidence="2" id="KW-1185">Reference proteome</keyword>
<proteinExistence type="predicted"/>
<organism evidence="1 2">
    <name type="scientific">Apiospora saccharicola</name>
    <dbReference type="NCBI Taxonomy" id="335842"/>
    <lineage>
        <taxon>Eukaryota</taxon>
        <taxon>Fungi</taxon>
        <taxon>Dikarya</taxon>
        <taxon>Ascomycota</taxon>
        <taxon>Pezizomycotina</taxon>
        <taxon>Sordariomycetes</taxon>
        <taxon>Xylariomycetidae</taxon>
        <taxon>Amphisphaeriales</taxon>
        <taxon>Apiosporaceae</taxon>
        <taxon>Apiospora</taxon>
    </lineage>
</organism>
<dbReference type="Proteomes" id="UP001446871">
    <property type="component" value="Unassembled WGS sequence"/>
</dbReference>
<sequence>MFKAVISVFHGRVKFNTSYKEHLSPRLSRCVLVEGHPDLVNETSLPLLLRGRLLSLAGRSLAEIKEEAMEVRPRYITTGRNIVELCFHRGFYGGGAGLAVDALLLEENPRIWSVRYGEDPCARPGLGCNEGKKKKEESGGYAV</sequence>
<name>A0ABR1VCQ7_9PEZI</name>
<comment type="caution">
    <text evidence="1">The sequence shown here is derived from an EMBL/GenBank/DDBJ whole genome shotgun (WGS) entry which is preliminary data.</text>
</comment>
<reference evidence="1 2" key="1">
    <citation type="submission" date="2023-01" db="EMBL/GenBank/DDBJ databases">
        <title>Analysis of 21 Apiospora genomes using comparative genomics revels a genus with tremendous synthesis potential of carbohydrate active enzymes and secondary metabolites.</title>
        <authorList>
            <person name="Sorensen T."/>
        </authorList>
    </citation>
    <scope>NUCLEOTIDE SEQUENCE [LARGE SCALE GENOMIC DNA]</scope>
    <source>
        <strain evidence="1 2">CBS 83171</strain>
    </source>
</reference>